<name>A0A348B510_9CREN</name>
<dbReference type="SUPFAM" id="SSF51735">
    <property type="entry name" value="NAD(P)-binding Rossmann-fold domains"/>
    <property type="match status" value="1"/>
</dbReference>
<dbReference type="Pfam" id="PF01408">
    <property type="entry name" value="GFO_IDH_MocA"/>
    <property type="match status" value="1"/>
</dbReference>
<gene>
    <name evidence="4" type="ORF">GCM10007116_04210</name>
    <name evidence="3" type="ORF">HS1genome_1651</name>
</gene>
<evidence type="ECO:0000259" key="1">
    <source>
        <dbReference type="Pfam" id="PF01408"/>
    </source>
</evidence>
<evidence type="ECO:0000313" key="4">
    <source>
        <dbReference type="EMBL" id="GGT89521.1"/>
    </source>
</evidence>
<dbReference type="SUPFAM" id="SSF55347">
    <property type="entry name" value="Glyceraldehyde-3-phosphate dehydrogenase-like, C-terminal domain"/>
    <property type="match status" value="1"/>
</dbReference>
<organism evidence="3 5">
    <name type="scientific">Sulfodiicoccus acidiphilus</name>
    <dbReference type="NCBI Taxonomy" id="1670455"/>
    <lineage>
        <taxon>Archaea</taxon>
        <taxon>Thermoproteota</taxon>
        <taxon>Thermoprotei</taxon>
        <taxon>Sulfolobales</taxon>
        <taxon>Sulfolobaceae</taxon>
        <taxon>Sulfodiicoccus</taxon>
    </lineage>
</organism>
<reference evidence="4" key="4">
    <citation type="submission" date="2020-09" db="EMBL/GenBank/DDBJ databases">
        <authorList>
            <person name="Sun Q."/>
            <person name="Ohkuma M."/>
        </authorList>
    </citation>
    <scope>NUCLEOTIDE SEQUENCE</scope>
    <source>
        <strain evidence="4">JCM 31740</strain>
    </source>
</reference>
<keyword evidence="5" id="KW-1185">Reference proteome</keyword>
<dbReference type="InterPro" id="IPR055170">
    <property type="entry name" value="GFO_IDH_MocA-like_dom"/>
</dbReference>
<dbReference type="PANTHER" id="PTHR43249">
    <property type="entry name" value="UDP-N-ACETYL-2-AMINO-2-DEOXY-D-GLUCURONATE OXIDASE"/>
    <property type="match status" value="1"/>
</dbReference>
<accession>A0A348B510</accession>
<dbReference type="OrthoDB" id="25239at2157"/>
<dbReference type="AlphaFoldDB" id="A0A348B510"/>
<proteinExistence type="predicted"/>
<reference evidence="3" key="3">
    <citation type="journal article" date="2019" name="BMC Res. Notes">
        <title>Complete genome sequence of the Sulfodiicoccus acidiphilus strain HS-1T, the first crenarchaeon that lacks polB3, isolated from an acidic hot spring in Ohwaku-dani, Hakone, Japan.</title>
        <authorList>
            <person name="Sakai H.D."/>
            <person name="Kurosawa N."/>
        </authorList>
    </citation>
    <scope>NUCLEOTIDE SEQUENCE</scope>
    <source>
        <strain evidence="3">HS-1</strain>
    </source>
</reference>
<protein>
    <submittedName>
        <fullName evidence="3">Oxidoreductase</fullName>
    </submittedName>
</protein>
<dbReference type="PANTHER" id="PTHR43249:SF1">
    <property type="entry name" value="D-GLUCOSIDE 3-DEHYDROGENASE"/>
    <property type="match status" value="1"/>
</dbReference>
<reference evidence="5" key="2">
    <citation type="submission" date="2018-04" db="EMBL/GenBank/DDBJ databases">
        <title>Complete genome sequence of Sulfodiicoccus acidiphilus strain HS-1.</title>
        <authorList>
            <person name="Sakai H.D."/>
            <person name="Kurosawa N."/>
        </authorList>
    </citation>
    <scope>NUCLEOTIDE SEQUENCE [LARGE SCALE GENOMIC DNA]</scope>
    <source>
        <strain evidence="5">HS-1</strain>
    </source>
</reference>
<dbReference type="InterPro" id="IPR036291">
    <property type="entry name" value="NAD(P)-bd_dom_sf"/>
</dbReference>
<dbReference type="Proteomes" id="UP000616143">
    <property type="component" value="Unassembled WGS sequence"/>
</dbReference>
<dbReference type="Gene3D" id="3.40.50.720">
    <property type="entry name" value="NAD(P)-binding Rossmann-like Domain"/>
    <property type="match status" value="1"/>
</dbReference>
<dbReference type="InterPro" id="IPR052515">
    <property type="entry name" value="Gfo/Idh/MocA_Oxidoreductase"/>
</dbReference>
<reference evidence="4" key="1">
    <citation type="journal article" date="2014" name="Int. J. Syst. Evol. Microbiol.">
        <title>Complete genome sequence of Corynebacterium casei LMG S-19264T (=DSM 44701T), isolated from a smear-ripened cheese.</title>
        <authorList>
            <consortium name="US DOE Joint Genome Institute (JGI-PGF)"/>
            <person name="Walter F."/>
            <person name="Albersmeier A."/>
            <person name="Kalinowski J."/>
            <person name="Ruckert C."/>
        </authorList>
    </citation>
    <scope>NUCLEOTIDE SEQUENCE</scope>
    <source>
        <strain evidence="4">JCM 31740</strain>
    </source>
</reference>
<dbReference type="Gene3D" id="3.30.360.10">
    <property type="entry name" value="Dihydrodipicolinate Reductase, domain 2"/>
    <property type="match status" value="1"/>
</dbReference>
<evidence type="ECO:0000259" key="2">
    <source>
        <dbReference type="Pfam" id="PF22725"/>
    </source>
</evidence>
<sequence>MVKTRPVGVAVVGLGNIGKVHARLIRELERDGVSKLVAVVDQVPQVAEDVGRKLSVPYHFTLDSVLKDHDVEVLVIATPTYMHSPQAIMALEYGKDVIVEKPLSTTLAGAKELSSRARKLGRKVGVVYQERYAPELRELKSAVDGGKMGRIFLLEAQLSWYRDEIAYYKKDELARSWRGLWNTEGGGVLTNQGIHTVDLICWLGGKVEEVFGFTSNADHPSITVEDTAVGVIKFSGGALASLSLTVSARPSDRQFRRLRVVGTEGQAEVTDYTITSMFTREGRRSGPSVTNSDTVTQSGGLHMLLLRDFLKAYADGGEFPINAEEGTRALEVIKGLYVSSWTGRSQRIPLDLNYVA</sequence>
<dbReference type="KEGG" id="sacd:HS1genome_1651"/>
<dbReference type="EMBL" id="AP018553">
    <property type="protein sequence ID" value="BBD73262.1"/>
    <property type="molecule type" value="Genomic_DNA"/>
</dbReference>
<dbReference type="EMBL" id="BMQS01000003">
    <property type="protein sequence ID" value="GGT89521.1"/>
    <property type="molecule type" value="Genomic_DNA"/>
</dbReference>
<feature type="domain" description="Gfo/Idh/MocA-like oxidoreductase N-terminal" evidence="1">
    <location>
        <begin position="8"/>
        <end position="126"/>
    </location>
</feature>
<dbReference type="Proteomes" id="UP000276741">
    <property type="component" value="Chromosome"/>
</dbReference>
<dbReference type="InterPro" id="IPR000683">
    <property type="entry name" value="Gfo/Idh/MocA-like_OxRdtase_N"/>
</dbReference>
<dbReference type="Pfam" id="PF22725">
    <property type="entry name" value="GFO_IDH_MocA_C3"/>
    <property type="match status" value="1"/>
</dbReference>
<evidence type="ECO:0000313" key="5">
    <source>
        <dbReference type="Proteomes" id="UP000276741"/>
    </source>
</evidence>
<feature type="domain" description="GFO/IDH/MocA-like oxidoreductase" evidence="2">
    <location>
        <begin position="137"/>
        <end position="267"/>
    </location>
</feature>
<evidence type="ECO:0000313" key="3">
    <source>
        <dbReference type="EMBL" id="BBD73262.1"/>
    </source>
</evidence>
<dbReference type="GO" id="GO:0000166">
    <property type="term" value="F:nucleotide binding"/>
    <property type="evidence" value="ECO:0007669"/>
    <property type="project" value="InterPro"/>
</dbReference>